<dbReference type="FunFam" id="3.50.30.30:FF:000002">
    <property type="entry name" value="N-acetylated-alpha-linked acidic dipeptidase 2"/>
    <property type="match status" value="1"/>
</dbReference>
<dbReference type="CDD" id="cd02121">
    <property type="entry name" value="PA_GCPII_like"/>
    <property type="match status" value="1"/>
</dbReference>
<dbReference type="PROSITE" id="PS50188">
    <property type="entry name" value="B302_SPRY"/>
    <property type="match status" value="1"/>
</dbReference>
<dbReference type="InterPro" id="IPR043136">
    <property type="entry name" value="B30.2/SPRY_sf"/>
</dbReference>
<dbReference type="Pfam" id="PF02225">
    <property type="entry name" value="PA"/>
    <property type="match status" value="1"/>
</dbReference>
<dbReference type="CDD" id="cd19783">
    <property type="entry name" value="Bbox2_TRIM43-like"/>
    <property type="match status" value="1"/>
</dbReference>
<reference evidence="16" key="2">
    <citation type="journal article" date="2013" name="Nat. Commun.">
        <title>Genome of the Chinese tree shrew.</title>
        <authorList>
            <person name="Fan Y."/>
            <person name="Huang Z.Y."/>
            <person name="Cao C.C."/>
            <person name="Chen C.S."/>
            <person name="Chen Y.X."/>
            <person name="Fan D.D."/>
            <person name="He J."/>
            <person name="Hou H.L."/>
            <person name="Hu L."/>
            <person name="Hu X.T."/>
            <person name="Jiang X.T."/>
            <person name="Lai R."/>
            <person name="Lang Y.S."/>
            <person name="Liang B."/>
            <person name="Liao S.G."/>
            <person name="Mu D."/>
            <person name="Ma Y.Y."/>
            <person name="Niu Y.Y."/>
            <person name="Sun X.Q."/>
            <person name="Xia J.Q."/>
            <person name="Xiao J."/>
            <person name="Xiong Z.Q."/>
            <person name="Xu L."/>
            <person name="Yang L."/>
            <person name="Zhang Y."/>
            <person name="Zhao W."/>
            <person name="Zhao X.D."/>
            <person name="Zheng Y.T."/>
            <person name="Zhou J.M."/>
            <person name="Zhu Y.B."/>
            <person name="Zhang G.J."/>
            <person name="Wang J."/>
            <person name="Yao Y.G."/>
        </authorList>
    </citation>
    <scope>NUCLEOTIDE SEQUENCE [LARGE SCALE GENOMIC DNA]</scope>
</reference>
<dbReference type="InterPro" id="IPR003137">
    <property type="entry name" value="PA_domain"/>
</dbReference>
<dbReference type="Gene3D" id="3.40.630.10">
    <property type="entry name" value="Zn peptidases"/>
    <property type="match status" value="2"/>
</dbReference>
<dbReference type="InterPro" id="IPR003877">
    <property type="entry name" value="SPRY_dom"/>
</dbReference>
<dbReference type="Gene3D" id="2.60.120.920">
    <property type="match status" value="1"/>
</dbReference>
<dbReference type="InterPro" id="IPR000315">
    <property type="entry name" value="Znf_B-box"/>
</dbReference>
<dbReference type="InterPro" id="IPR001870">
    <property type="entry name" value="B30.2/SPRY"/>
</dbReference>
<dbReference type="SUPFAM" id="SSF52025">
    <property type="entry name" value="PA domain"/>
    <property type="match status" value="1"/>
</dbReference>
<dbReference type="InParanoid" id="L9J9A2"/>
<evidence type="ECO:0000256" key="3">
    <source>
        <dbReference type="ARBA" id="ARBA00022723"/>
    </source>
</evidence>
<dbReference type="SUPFAM" id="SSF49899">
    <property type="entry name" value="Concanavalin A-like lectins/glucanases"/>
    <property type="match status" value="1"/>
</dbReference>
<dbReference type="MEROPS" id="M28.012"/>
<evidence type="ECO:0000313" key="15">
    <source>
        <dbReference type="EMBL" id="ELW47076.1"/>
    </source>
</evidence>
<evidence type="ECO:0000256" key="8">
    <source>
        <dbReference type="ARBA" id="ARBA00023136"/>
    </source>
</evidence>
<dbReference type="GO" id="GO:0004180">
    <property type="term" value="F:carboxypeptidase activity"/>
    <property type="evidence" value="ECO:0007669"/>
    <property type="project" value="TreeGrafter"/>
</dbReference>
<dbReference type="Pfam" id="PF00622">
    <property type="entry name" value="SPRY"/>
    <property type="match status" value="1"/>
</dbReference>
<reference evidence="16" key="1">
    <citation type="submission" date="2012-07" db="EMBL/GenBank/DDBJ databases">
        <title>Genome of the Chinese tree shrew, a rising model animal genetically related to primates.</title>
        <authorList>
            <person name="Zhang G."/>
            <person name="Fan Y."/>
            <person name="Yao Y."/>
            <person name="Huang Z."/>
        </authorList>
    </citation>
    <scope>NUCLEOTIDE SEQUENCE [LARGE SCALE GENOMIC DNA]</scope>
</reference>
<keyword evidence="3" id="KW-0479">Metal-binding</keyword>
<dbReference type="InterPro" id="IPR001841">
    <property type="entry name" value="Znf_RING"/>
</dbReference>
<name>L9J9A2_TUPCH</name>
<dbReference type="InterPro" id="IPR013320">
    <property type="entry name" value="ConA-like_dom_sf"/>
</dbReference>
<dbReference type="SMART" id="SM00336">
    <property type="entry name" value="BBOX"/>
    <property type="match status" value="1"/>
</dbReference>
<sequence>MDSLITQAFQKELTCFICLNYLTDPITIGCGHSFCRPCLCLSWEEAKIPACCPICREPSRQKEFKTDIRMKNLVSIARKASLWQCLSSEEHLCGTHHETKKVFCEEDKSLLCLLCSKSQEHETHRHCPIDGAAEEYREKLLQQMRTLWEKIQENQRNLNEESDITNRWMCYVYRRAEMTRDAYWAQMNRAEYRDLHPVLHEEEQQHLEMLKKEREEILLQLEISKAKMERKKKHLRKTYEELRKMCYKPDVELLQDLGDILIRSKSVQLLIPQPVNPELSAQPITGLRDRLNCFRVEISFSDEIPSHSISLFDVRSLFRHDHQGTSVNSDRSHYLATWGTQRFSAGKHYWELDVDNSWDWALGVCKDSWTRSSGSISDSEDAFLLLCVKDDKRCNLLTTSPMICHYIKKPLGQVGVFLDFESGSGHVTLRRMMIRAEYYKVCQLLFGEERRSLEQLEKESKEIWQQLKESQHSMELKGILLRQMYEELKEMCHKPDRELLQVRTEEESRSETMQLHMPQPVNPELSSWPITGLINRLSRFYGKTCPPVVGPLPSGRGRRGKELGRRVSLSLGPVWPRALLLRSPDAPDGSRRPKLSPEEAMAKSRGRLYLWMCLAAALASFLAGFMVGWFIKPLKETATSVRYHQSTRWKLLSEMKAENIKSFLRSFTKLPHLAGTEQNLLLAKEIQTQWKKFGLDSTKLVHYDVLLSYPNETNANSISIVDEHGIEIFKTSYHEPPPDGYENVTNIVPPYNAFAAQGMPEGDLVYVNYARTEDFFKLEREMSINCTGKIVIARYGKIFRGNKVKNAMSAGAIGIILYSDPADYSAPEVQPYPRGWNLPGTAAQRGNVLNLNGAGDPLTPGYPAKEYTFRLNVEEGVGIPKIPVHPIGYNDAEMLLRKVRMNVHNINKVTRIYNVIGTIRGYVEPDRYVILGGHRDSWVFGAIDPTSGTAVLQEIAQSFGKLMSRVLFLISADDDSSSQCCSLSN</sequence>
<dbReference type="SUPFAM" id="SSF57845">
    <property type="entry name" value="B-box zinc-binding domain"/>
    <property type="match status" value="1"/>
</dbReference>
<dbReference type="Gene3D" id="3.50.30.30">
    <property type="match status" value="1"/>
</dbReference>
<evidence type="ECO:0000313" key="16">
    <source>
        <dbReference type="Proteomes" id="UP000011518"/>
    </source>
</evidence>
<keyword evidence="5" id="KW-0862">Zinc</keyword>
<dbReference type="InterPro" id="IPR017907">
    <property type="entry name" value="Znf_RING_CS"/>
</dbReference>
<gene>
    <name evidence="15" type="ORF">TREES_T100018801</name>
</gene>
<evidence type="ECO:0000256" key="7">
    <source>
        <dbReference type="ARBA" id="ARBA00022989"/>
    </source>
</evidence>
<keyword evidence="6" id="KW-0735">Signal-anchor</keyword>
<evidence type="ECO:0000256" key="10">
    <source>
        <dbReference type="SAM" id="Coils"/>
    </source>
</evidence>
<dbReference type="Pfam" id="PF04389">
    <property type="entry name" value="Peptidase_M28"/>
    <property type="match status" value="1"/>
</dbReference>
<protein>
    <submittedName>
        <fullName evidence="15">N-acetylated-alpha-linked acidic dipeptidase 2</fullName>
    </submittedName>
</protein>
<evidence type="ECO:0000256" key="11">
    <source>
        <dbReference type="SAM" id="Phobius"/>
    </source>
</evidence>
<dbReference type="PROSITE" id="PS00518">
    <property type="entry name" value="ZF_RING_1"/>
    <property type="match status" value="1"/>
</dbReference>
<proteinExistence type="predicted"/>
<dbReference type="eggNOG" id="KOG2177">
    <property type="taxonomic scope" value="Eukaryota"/>
</dbReference>
<dbReference type="InterPro" id="IPR046450">
    <property type="entry name" value="PA_dom_sf"/>
</dbReference>
<feature type="coiled-coil region" evidence="10">
    <location>
        <begin position="200"/>
        <end position="245"/>
    </location>
</feature>
<dbReference type="PROSITE" id="PS50089">
    <property type="entry name" value="ZF_RING_2"/>
    <property type="match status" value="1"/>
</dbReference>
<evidence type="ECO:0000256" key="5">
    <source>
        <dbReference type="ARBA" id="ARBA00022833"/>
    </source>
</evidence>
<dbReference type="Gene3D" id="3.30.40.10">
    <property type="entry name" value="Zinc/RING finger domain, C3HC4 (zinc finger)"/>
    <property type="match status" value="1"/>
</dbReference>
<dbReference type="InterPro" id="IPR013083">
    <property type="entry name" value="Znf_RING/FYVE/PHD"/>
</dbReference>
<dbReference type="InterPro" id="IPR003879">
    <property type="entry name" value="Butyrophylin_SPRY"/>
</dbReference>
<keyword evidence="2 11" id="KW-0812">Transmembrane</keyword>
<feature type="transmembrane region" description="Helical" evidence="11">
    <location>
        <begin position="608"/>
        <end position="631"/>
    </location>
</feature>
<keyword evidence="7 11" id="KW-1133">Transmembrane helix</keyword>
<dbReference type="PANTHER" id="PTHR10404">
    <property type="entry name" value="N-ACETYLATED-ALPHA-LINKED ACIDIC DIPEPTIDASE"/>
    <property type="match status" value="1"/>
</dbReference>
<evidence type="ECO:0000256" key="1">
    <source>
        <dbReference type="ARBA" id="ARBA00004401"/>
    </source>
</evidence>
<comment type="subcellular location">
    <subcellularLocation>
        <location evidence="1">Cell membrane</location>
        <topology evidence="1">Single-pass type II membrane protein</topology>
    </subcellularLocation>
</comment>
<dbReference type="PANTHER" id="PTHR10404:SF38">
    <property type="entry name" value="N-ACETYLATED-ALPHA-LINKED ACIDIC DIPEPTIDASE 2"/>
    <property type="match status" value="1"/>
</dbReference>
<dbReference type="GO" id="GO:0005886">
    <property type="term" value="C:plasma membrane"/>
    <property type="evidence" value="ECO:0007669"/>
    <property type="project" value="UniProtKB-SubCell"/>
</dbReference>
<dbReference type="Gene3D" id="3.30.160.60">
    <property type="entry name" value="Classic Zinc Finger"/>
    <property type="match status" value="1"/>
</dbReference>
<dbReference type="SMART" id="SM00184">
    <property type="entry name" value="RING"/>
    <property type="match status" value="1"/>
</dbReference>
<dbReference type="InterPro" id="IPR039373">
    <property type="entry name" value="Peptidase_M28B"/>
</dbReference>
<dbReference type="PROSITE" id="PS50119">
    <property type="entry name" value="ZF_BBOX"/>
    <property type="match status" value="1"/>
</dbReference>
<dbReference type="SUPFAM" id="SSF53187">
    <property type="entry name" value="Zn-dependent exopeptidases"/>
    <property type="match status" value="1"/>
</dbReference>
<dbReference type="GO" id="GO:0008270">
    <property type="term" value="F:zinc ion binding"/>
    <property type="evidence" value="ECO:0007669"/>
    <property type="project" value="UniProtKB-KW"/>
</dbReference>
<evidence type="ECO:0000256" key="4">
    <source>
        <dbReference type="ARBA" id="ARBA00022771"/>
    </source>
</evidence>
<dbReference type="SUPFAM" id="SSF57850">
    <property type="entry name" value="RING/U-box"/>
    <property type="match status" value="1"/>
</dbReference>
<dbReference type="InterPro" id="IPR007484">
    <property type="entry name" value="Peptidase_M28"/>
</dbReference>
<evidence type="ECO:0000259" key="13">
    <source>
        <dbReference type="PROSITE" id="PS50119"/>
    </source>
</evidence>
<dbReference type="Proteomes" id="UP000011518">
    <property type="component" value="Unassembled WGS sequence"/>
</dbReference>
<keyword evidence="10" id="KW-0175">Coiled coil</keyword>
<accession>L9J9A2</accession>
<dbReference type="Pfam" id="PF15227">
    <property type="entry name" value="zf-C3HC4_4"/>
    <property type="match status" value="1"/>
</dbReference>
<feature type="domain" description="B box-type" evidence="13">
    <location>
        <begin position="88"/>
        <end position="129"/>
    </location>
</feature>
<feature type="domain" description="RING-type" evidence="12">
    <location>
        <begin position="15"/>
        <end position="56"/>
    </location>
</feature>
<evidence type="ECO:0000256" key="9">
    <source>
        <dbReference type="PROSITE-ProRule" id="PRU00024"/>
    </source>
</evidence>
<evidence type="ECO:0000256" key="2">
    <source>
        <dbReference type="ARBA" id="ARBA00022692"/>
    </source>
</evidence>
<evidence type="ECO:0000259" key="14">
    <source>
        <dbReference type="PROSITE" id="PS50188"/>
    </source>
</evidence>
<evidence type="ECO:0000256" key="6">
    <source>
        <dbReference type="ARBA" id="ARBA00022968"/>
    </source>
</evidence>
<dbReference type="PRINTS" id="PR01407">
    <property type="entry name" value="BUTYPHLNCDUF"/>
</dbReference>
<dbReference type="EMBL" id="KB321151">
    <property type="protein sequence ID" value="ELW47076.1"/>
    <property type="molecule type" value="Genomic_DNA"/>
</dbReference>
<keyword evidence="16" id="KW-1185">Reference proteome</keyword>
<feature type="domain" description="B30.2/SPRY" evidence="14">
    <location>
        <begin position="278"/>
        <end position="472"/>
    </location>
</feature>
<keyword evidence="4 9" id="KW-0863">Zinc-finger</keyword>
<organism evidence="15 16">
    <name type="scientific">Tupaia chinensis</name>
    <name type="common">Chinese tree shrew</name>
    <name type="synonym">Tupaia belangeri chinensis</name>
    <dbReference type="NCBI Taxonomy" id="246437"/>
    <lineage>
        <taxon>Eukaryota</taxon>
        <taxon>Metazoa</taxon>
        <taxon>Chordata</taxon>
        <taxon>Craniata</taxon>
        <taxon>Vertebrata</taxon>
        <taxon>Euteleostomi</taxon>
        <taxon>Mammalia</taxon>
        <taxon>Eutheria</taxon>
        <taxon>Euarchontoglires</taxon>
        <taxon>Scandentia</taxon>
        <taxon>Tupaiidae</taxon>
        <taxon>Tupaia</taxon>
    </lineage>
</organism>
<keyword evidence="8 11" id="KW-0472">Membrane</keyword>
<dbReference type="STRING" id="246437.L9J9A2"/>
<dbReference type="AlphaFoldDB" id="L9J9A2"/>
<evidence type="ECO:0000259" key="12">
    <source>
        <dbReference type="PROSITE" id="PS50089"/>
    </source>
</evidence>